<evidence type="ECO:0000256" key="1">
    <source>
        <dbReference type="ARBA" id="ARBA00004141"/>
    </source>
</evidence>
<evidence type="ECO:0000313" key="8">
    <source>
        <dbReference type="EMBL" id="KAK4279531.1"/>
    </source>
</evidence>
<dbReference type="PANTHER" id="PTHR23504">
    <property type="entry name" value="MAJOR FACILITATOR SUPERFAMILY DOMAIN-CONTAINING PROTEIN 10"/>
    <property type="match status" value="1"/>
</dbReference>
<keyword evidence="4 6" id="KW-1133">Transmembrane helix</keyword>
<name>A0AAE1TCI9_9FABA</name>
<dbReference type="SUPFAM" id="SSF103473">
    <property type="entry name" value="MFS general substrate transporter"/>
    <property type="match status" value="1"/>
</dbReference>
<proteinExistence type="predicted"/>
<dbReference type="Gene3D" id="1.20.1250.20">
    <property type="entry name" value="MFS general substrate transporter like domains"/>
    <property type="match status" value="1"/>
</dbReference>
<dbReference type="PROSITE" id="PS00216">
    <property type="entry name" value="SUGAR_TRANSPORT_1"/>
    <property type="match status" value="1"/>
</dbReference>
<dbReference type="PANTHER" id="PTHR23504:SF108">
    <property type="entry name" value="OS11G0151500 PROTEIN"/>
    <property type="match status" value="1"/>
</dbReference>
<evidence type="ECO:0000256" key="5">
    <source>
        <dbReference type="ARBA" id="ARBA00023136"/>
    </source>
</evidence>
<feature type="transmembrane region" description="Helical" evidence="6">
    <location>
        <begin position="90"/>
        <end position="107"/>
    </location>
</feature>
<feature type="transmembrane region" description="Helical" evidence="6">
    <location>
        <begin position="57"/>
        <end position="78"/>
    </location>
</feature>
<accession>A0AAE1TCI9</accession>
<evidence type="ECO:0000313" key="9">
    <source>
        <dbReference type="Proteomes" id="UP001293593"/>
    </source>
</evidence>
<dbReference type="InterPro" id="IPR020846">
    <property type="entry name" value="MFS_dom"/>
</dbReference>
<dbReference type="GO" id="GO:0016020">
    <property type="term" value="C:membrane"/>
    <property type="evidence" value="ECO:0007669"/>
    <property type="project" value="UniProtKB-SubCell"/>
</dbReference>
<dbReference type="EMBL" id="JAWXYG010000002">
    <property type="protein sequence ID" value="KAK4279531.1"/>
    <property type="molecule type" value="Genomic_DNA"/>
</dbReference>
<sequence length="445" mass="48806">MGCWSRESGVGKLRPLIHLLLPFFIHGVAEEIPISVLVDFTTSALCPPHSPSCPKSLYIVALQQTVVGIFKMVVLPVLGQLADEYGRKPLLLLTFSASIFPFAVMSWKQSEEYVYAYYALRTVSSIISQGSIYCIMFAYVADIVGEDERAAVFGWITGLHSASQFIGDALARFLPPHIIFGVSTSLLIICSVYILIFLSETLRLPDRKDVQPSLFRFPNPIHLLRQRFSSVANAAHLVFSSPTLRGIALVSFFYELGMFGSVTILLYYLKAVFGFNKNQFSEIQMLVGIGSIFSQIVLAPLINPFVGEKVILCFALLASIAYALLYGLAWAPWVAYLSASLGVFFVLVKPFTYAIISKASSSANQGKAQGFIAGVQSIAHLLSPMIMSSLTSLFLSSSAPFECKGFSLICASIIMMISLCFACLLEPRSHSIDDVQADLETPFLN</sequence>
<protein>
    <recommendedName>
        <fullName evidence="7">Major facilitator superfamily (MFS) profile domain-containing protein</fullName>
    </recommendedName>
</protein>
<comment type="caution">
    <text evidence="8">The sequence shown here is derived from an EMBL/GenBank/DDBJ whole genome shotgun (WGS) entry which is preliminary data.</text>
</comment>
<evidence type="ECO:0000256" key="2">
    <source>
        <dbReference type="ARBA" id="ARBA00022448"/>
    </source>
</evidence>
<keyword evidence="5 6" id="KW-0472">Membrane</keyword>
<dbReference type="Proteomes" id="UP001293593">
    <property type="component" value="Unassembled WGS sequence"/>
</dbReference>
<dbReference type="InterPro" id="IPR036259">
    <property type="entry name" value="MFS_trans_sf"/>
</dbReference>
<feature type="domain" description="Major facilitator superfamily (MFS) profile" evidence="7">
    <location>
        <begin position="19"/>
        <end position="430"/>
    </location>
</feature>
<dbReference type="AlphaFoldDB" id="A0AAE1TCI9"/>
<dbReference type="Pfam" id="PF07690">
    <property type="entry name" value="MFS_1"/>
    <property type="match status" value="1"/>
</dbReference>
<keyword evidence="3 6" id="KW-0812">Transmembrane</keyword>
<evidence type="ECO:0000256" key="3">
    <source>
        <dbReference type="ARBA" id="ARBA00022692"/>
    </source>
</evidence>
<organism evidence="8 9">
    <name type="scientific">Acacia crassicarpa</name>
    <name type="common">northern wattle</name>
    <dbReference type="NCBI Taxonomy" id="499986"/>
    <lineage>
        <taxon>Eukaryota</taxon>
        <taxon>Viridiplantae</taxon>
        <taxon>Streptophyta</taxon>
        <taxon>Embryophyta</taxon>
        <taxon>Tracheophyta</taxon>
        <taxon>Spermatophyta</taxon>
        <taxon>Magnoliopsida</taxon>
        <taxon>eudicotyledons</taxon>
        <taxon>Gunneridae</taxon>
        <taxon>Pentapetalae</taxon>
        <taxon>rosids</taxon>
        <taxon>fabids</taxon>
        <taxon>Fabales</taxon>
        <taxon>Fabaceae</taxon>
        <taxon>Caesalpinioideae</taxon>
        <taxon>mimosoid clade</taxon>
        <taxon>Acacieae</taxon>
        <taxon>Acacia</taxon>
    </lineage>
</organism>
<reference evidence="8" key="1">
    <citation type="submission" date="2023-10" db="EMBL/GenBank/DDBJ databases">
        <title>Chromosome-level genome of the transformable northern wattle, Acacia crassicarpa.</title>
        <authorList>
            <person name="Massaro I."/>
            <person name="Sinha N.R."/>
            <person name="Poethig S."/>
            <person name="Leichty A.R."/>
        </authorList>
    </citation>
    <scope>NUCLEOTIDE SEQUENCE</scope>
    <source>
        <strain evidence="8">Acra3RX</strain>
        <tissue evidence="8">Leaf</tissue>
    </source>
</reference>
<feature type="transmembrane region" description="Helical" evidence="6">
    <location>
        <begin position="406"/>
        <end position="425"/>
    </location>
</feature>
<feature type="transmembrane region" description="Helical" evidence="6">
    <location>
        <begin position="247"/>
        <end position="268"/>
    </location>
</feature>
<gene>
    <name evidence="8" type="ORF">QN277_011301</name>
</gene>
<feature type="transmembrane region" description="Helical" evidence="6">
    <location>
        <begin position="283"/>
        <end position="303"/>
    </location>
</feature>
<dbReference type="GO" id="GO:0022857">
    <property type="term" value="F:transmembrane transporter activity"/>
    <property type="evidence" value="ECO:0007669"/>
    <property type="project" value="InterPro"/>
</dbReference>
<feature type="transmembrane region" description="Helical" evidence="6">
    <location>
        <begin position="310"/>
        <end position="329"/>
    </location>
</feature>
<comment type="subcellular location">
    <subcellularLocation>
        <location evidence="1">Membrane</location>
        <topology evidence="1">Multi-pass membrane protein</topology>
    </subcellularLocation>
</comment>
<feature type="transmembrane region" description="Helical" evidence="6">
    <location>
        <begin position="368"/>
        <end position="386"/>
    </location>
</feature>
<feature type="transmembrane region" description="Helical" evidence="6">
    <location>
        <begin position="335"/>
        <end position="356"/>
    </location>
</feature>
<keyword evidence="9" id="KW-1185">Reference proteome</keyword>
<evidence type="ECO:0000256" key="6">
    <source>
        <dbReference type="SAM" id="Phobius"/>
    </source>
</evidence>
<dbReference type="InterPro" id="IPR011701">
    <property type="entry name" value="MFS"/>
</dbReference>
<dbReference type="InterPro" id="IPR005829">
    <property type="entry name" value="Sugar_transporter_CS"/>
</dbReference>
<evidence type="ECO:0000256" key="4">
    <source>
        <dbReference type="ARBA" id="ARBA00022989"/>
    </source>
</evidence>
<feature type="transmembrane region" description="Helical" evidence="6">
    <location>
        <begin position="177"/>
        <end position="198"/>
    </location>
</feature>
<evidence type="ECO:0000259" key="7">
    <source>
        <dbReference type="PROSITE" id="PS50850"/>
    </source>
</evidence>
<dbReference type="CDD" id="cd17330">
    <property type="entry name" value="MFS_SLC46_TetA_like"/>
    <property type="match status" value="1"/>
</dbReference>
<dbReference type="PROSITE" id="PS50850">
    <property type="entry name" value="MFS"/>
    <property type="match status" value="1"/>
</dbReference>
<feature type="transmembrane region" description="Helical" evidence="6">
    <location>
        <begin position="119"/>
        <end position="140"/>
    </location>
</feature>
<keyword evidence="2" id="KW-0813">Transport</keyword>